<protein>
    <submittedName>
        <fullName evidence="3">Uncharacterized protein</fullName>
    </submittedName>
</protein>
<proteinExistence type="predicted"/>
<dbReference type="VEuPathDB" id="FungiDB:SPPG_09288"/>
<feature type="compositionally biased region" description="Pro residues" evidence="1">
    <location>
        <begin position="47"/>
        <end position="62"/>
    </location>
</feature>
<reference evidence="3 4" key="1">
    <citation type="submission" date="2009-08" db="EMBL/GenBank/DDBJ databases">
        <title>The Genome Sequence of Spizellomyces punctatus strain DAOM BR117.</title>
        <authorList>
            <consortium name="The Broad Institute Genome Sequencing Platform"/>
            <person name="Russ C."/>
            <person name="Cuomo C."/>
            <person name="Shea T."/>
            <person name="Young S.K."/>
            <person name="Zeng Q."/>
            <person name="Koehrsen M."/>
            <person name="Haas B."/>
            <person name="Borodovsky M."/>
            <person name="Guigo R."/>
            <person name="Alvarado L."/>
            <person name="Berlin A."/>
            <person name="Bochicchio J."/>
            <person name="Borenstein D."/>
            <person name="Chapman S."/>
            <person name="Chen Z."/>
            <person name="Engels R."/>
            <person name="Freedman E."/>
            <person name="Gellesch M."/>
            <person name="Goldberg J."/>
            <person name="Griggs A."/>
            <person name="Gujja S."/>
            <person name="Heiman D."/>
            <person name="Hepburn T."/>
            <person name="Howarth C."/>
            <person name="Jen D."/>
            <person name="Larson L."/>
            <person name="Lewis B."/>
            <person name="Mehta T."/>
            <person name="Park D."/>
            <person name="Pearson M."/>
            <person name="Roberts A."/>
            <person name="Saif S."/>
            <person name="Shenoy N."/>
            <person name="Sisk P."/>
            <person name="Stolte C."/>
            <person name="Sykes S."/>
            <person name="Thomson T."/>
            <person name="Walk T."/>
            <person name="White J."/>
            <person name="Yandava C."/>
            <person name="Burger G."/>
            <person name="Gray M.W."/>
            <person name="Holland P.W.H."/>
            <person name="King N."/>
            <person name="Lang F.B.F."/>
            <person name="Roger A.J."/>
            <person name="Ruiz-Trillo I."/>
            <person name="Lander E."/>
            <person name="Nusbaum C."/>
        </authorList>
    </citation>
    <scope>NUCLEOTIDE SEQUENCE [LARGE SCALE GENOMIC DNA]</scope>
    <source>
        <strain evidence="3 4">DAOM BR117</strain>
    </source>
</reference>
<dbReference type="GeneID" id="27692413"/>
<evidence type="ECO:0000313" key="4">
    <source>
        <dbReference type="Proteomes" id="UP000053201"/>
    </source>
</evidence>
<feature type="compositionally biased region" description="Polar residues" evidence="1">
    <location>
        <begin position="14"/>
        <end position="35"/>
    </location>
</feature>
<sequence length="111" mass="12469">MRLPRPILRLFQPRHTTISTNTEPDPQYSAPSSTKGKGKAPDNAPASIPPPPSRAPPPPPPTSIHVTDYQLEQARQRYRRWRLWSAVVMIVCAVDVIVLDVLWAKLRAAEQ</sequence>
<evidence type="ECO:0000313" key="3">
    <source>
        <dbReference type="EMBL" id="KNC99305.1"/>
    </source>
</evidence>
<dbReference type="OrthoDB" id="10366753at2759"/>
<organism evidence="3 4">
    <name type="scientific">Spizellomyces punctatus (strain DAOM BR117)</name>
    <dbReference type="NCBI Taxonomy" id="645134"/>
    <lineage>
        <taxon>Eukaryota</taxon>
        <taxon>Fungi</taxon>
        <taxon>Fungi incertae sedis</taxon>
        <taxon>Chytridiomycota</taxon>
        <taxon>Chytridiomycota incertae sedis</taxon>
        <taxon>Chytridiomycetes</taxon>
        <taxon>Spizellomycetales</taxon>
        <taxon>Spizellomycetaceae</taxon>
        <taxon>Spizellomyces</taxon>
    </lineage>
</organism>
<dbReference type="EMBL" id="KQ257458">
    <property type="protein sequence ID" value="KNC99304.1"/>
    <property type="molecule type" value="Genomic_DNA"/>
</dbReference>
<keyword evidence="2" id="KW-0812">Transmembrane</keyword>
<feature type="transmembrane region" description="Helical" evidence="2">
    <location>
        <begin position="83"/>
        <end position="104"/>
    </location>
</feature>
<keyword evidence="4" id="KW-1185">Reference proteome</keyword>
<evidence type="ECO:0000256" key="1">
    <source>
        <dbReference type="SAM" id="MobiDB-lite"/>
    </source>
</evidence>
<dbReference type="RefSeq" id="XP_016607344.1">
    <property type="nucleotide sequence ID" value="XM_016757447.1"/>
</dbReference>
<dbReference type="Proteomes" id="UP000053201">
    <property type="component" value="Unassembled WGS sequence"/>
</dbReference>
<accession>A0A0L0HCQ2</accession>
<keyword evidence="2" id="KW-0472">Membrane</keyword>
<dbReference type="AlphaFoldDB" id="A0A0L0HCQ2"/>
<gene>
    <name evidence="3" type="ORF">SPPG_09288</name>
</gene>
<keyword evidence="2" id="KW-1133">Transmembrane helix</keyword>
<dbReference type="RefSeq" id="XP_016607345.1">
    <property type="nucleotide sequence ID" value="XM_016757446.1"/>
</dbReference>
<evidence type="ECO:0000256" key="2">
    <source>
        <dbReference type="SAM" id="Phobius"/>
    </source>
</evidence>
<feature type="region of interest" description="Disordered" evidence="1">
    <location>
        <begin position="12"/>
        <end position="65"/>
    </location>
</feature>
<dbReference type="EMBL" id="KQ257458">
    <property type="protein sequence ID" value="KNC99305.1"/>
    <property type="molecule type" value="Genomic_DNA"/>
</dbReference>
<name>A0A0L0HCQ2_SPIPD</name>